<name>A0ABD6BNU6_9EURY</name>
<dbReference type="PROSITE" id="PS51257">
    <property type="entry name" value="PROKAR_LIPOPROTEIN"/>
    <property type="match status" value="1"/>
</dbReference>
<dbReference type="EMBL" id="JBHUCZ010000001">
    <property type="protein sequence ID" value="MFD1566515.1"/>
    <property type="molecule type" value="Genomic_DNA"/>
</dbReference>
<dbReference type="RefSeq" id="WP_267645794.1">
    <property type="nucleotide sequence ID" value="NZ_JANHGR010000001.1"/>
</dbReference>
<organism evidence="2 3">
    <name type="scientific">Halolamina litorea</name>
    <dbReference type="NCBI Taxonomy" id="1515593"/>
    <lineage>
        <taxon>Archaea</taxon>
        <taxon>Methanobacteriati</taxon>
        <taxon>Methanobacteriota</taxon>
        <taxon>Stenosarchaea group</taxon>
        <taxon>Halobacteria</taxon>
        <taxon>Halobacteriales</taxon>
        <taxon>Haloferacaceae</taxon>
    </lineage>
</organism>
<evidence type="ECO:0000313" key="2">
    <source>
        <dbReference type="EMBL" id="MFD1566515.1"/>
    </source>
</evidence>
<keyword evidence="3" id="KW-1185">Reference proteome</keyword>
<accession>A0ABD6BNU6</accession>
<evidence type="ECO:0000313" key="3">
    <source>
        <dbReference type="Proteomes" id="UP001597139"/>
    </source>
</evidence>
<proteinExistence type="predicted"/>
<comment type="caution">
    <text evidence="2">The sequence shown here is derived from an EMBL/GenBank/DDBJ whole genome shotgun (WGS) entry which is preliminary data.</text>
</comment>
<dbReference type="InterPro" id="IPR025164">
    <property type="entry name" value="Toastrack_DUF4097"/>
</dbReference>
<gene>
    <name evidence="2" type="ORF">ACFSAU_03340</name>
</gene>
<feature type="domain" description="DUF4097" evidence="1">
    <location>
        <begin position="88"/>
        <end position="273"/>
    </location>
</feature>
<dbReference type="Proteomes" id="UP001597139">
    <property type="component" value="Unassembled WGS sequence"/>
</dbReference>
<evidence type="ECO:0000259" key="1">
    <source>
        <dbReference type="Pfam" id="PF13349"/>
    </source>
</evidence>
<dbReference type="AlphaFoldDB" id="A0ABD6BNU6"/>
<sequence length="280" mass="28712">MQTTRRAALGFGIAALSSLAGCLGAPLDSFSEASESIDRGFTPADVDTVTVVNGVGDVTVRAEETDAVRARVEKRVRGDRGALDDVRVRIDLSDGELTVETSSDRSPALRLRSPTTTVTITVPDDDSAPDIAGVVTQVGDVSLSGTRGNTRVQTEVGDVSATAVEGYLTLETEVGTVTASDCTGLDAATSEVGDVKVDLLALRGDVEVGTDVGDVVVGVADDLDLDVLAESDGGVDSDLELDDSTVSNGRVSGRLNAGGHRLHAYTDVGDVSLHVLDGGA</sequence>
<reference evidence="2 3" key="1">
    <citation type="journal article" date="2019" name="Int. J. Syst. Evol. Microbiol.">
        <title>The Global Catalogue of Microorganisms (GCM) 10K type strain sequencing project: providing services to taxonomists for standard genome sequencing and annotation.</title>
        <authorList>
            <consortium name="The Broad Institute Genomics Platform"/>
            <consortium name="The Broad Institute Genome Sequencing Center for Infectious Disease"/>
            <person name="Wu L."/>
            <person name="Ma J."/>
        </authorList>
    </citation>
    <scope>NUCLEOTIDE SEQUENCE [LARGE SCALE GENOMIC DNA]</scope>
    <source>
        <strain evidence="2 3">CGMCC 1.12859</strain>
    </source>
</reference>
<protein>
    <submittedName>
        <fullName evidence="2">DUF4097 family beta strand repeat-containing protein</fullName>
    </submittedName>
</protein>
<dbReference type="Pfam" id="PF13349">
    <property type="entry name" value="DUF4097"/>
    <property type="match status" value="1"/>
</dbReference>